<evidence type="ECO:0000313" key="3">
    <source>
        <dbReference type="EMBL" id="KAG2436079.1"/>
    </source>
</evidence>
<reference evidence="3" key="1">
    <citation type="journal article" date="2020" name="bioRxiv">
        <title>Comparative genomics of Chlamydomonas.</title>
        <authorList>
            <person name="Craig R.J."/>
            <person name="Hasan A.R."/>
            <person name="Ness R.W."/>
            <person name="Keightley P.D."/>
        </authorList>
    </citation>
    <scope>NUCLEOTIDE SEQUENCE</scope>
    <source>
        <strain evidence="3">CCAP 11/173</strain>
    </source>
</reference>
<keyword evidence="4" id="KW-1185">Reference proteome</keyword>
<feature type="compositionally biased region" description="Low complexity" evidence="1">
    <location>
        <begin position="2878"/>
        <end position="2905"/>
    </location>
</feature>
<feature type="transmembrane region" description="Helical" evidence="2">
    <location>
        <begin position="3251"/>
        <end position="3271"/>
    </location>
</feature>
<feature type="transmembrane region" description="Helical" evidence="2">
    <location>
        <begin position="3625"/>
        <end position="3645"/>
    </location>
</feature>
<feature type="region of interest" description="Disordered" evidence="1">
    <location>
        <begin position="3329"/>
        <end position="3432"/>
    </location>
</feature>
<dbReference type="InterPro" id="IPR011050">
    <property type="entry name" value="Pectin_lyase_fold/virulence"/>
</dbReference>
<evidence type="ECO:0000256" key="2">
    <source>
        <dbReference type="SAM" id="Phobius"/>
    </source>
</evidence>
<organism evidence="3 4">
    <name type="scientific">Chlamydomonas schloesseri</name>
    <dbReference type="NCBI Taxonomy" id="2026947"/>
    <lineage>
        <taxon>Eukaryota</taxon>
        <taxon>Viridiplantae</taxon>
        <taxon>Chlorophyta</taxon>
        <taxon>core chlorophytes</taxon>
        <taxon>Chlorophyceae</taxon>
        <taxon>CS clade</taxon>
        <taxon>Chlamydomonadales</taxon>
        <taxon>Chlamydomonadaceae</taxon>
        <taxon>Chlamydomonas</taxon>
    </lineage>
</organism>
<sequence length="3965" mass="397483">MQRDPACPDQQHGSITALNSTSSGGNRRRSLLAVGPTTGAPIVPCSFAIDPTAAAGDPARCRLQCDAASVGGAVPDVSLGADLRACLLAAPAGSMAGVNVVATSRAAAVAGGGPPPSTTDWGFTLGANAVALRLRGVINRAPLSYYGALVHCTHCADVDLGVEATSLYGAVAASDAVLAAAAAATAAGRDFGTGAVHLGAAASVDAAYVRCTNITGAMGWACLAMSYNPAQGLTAVVREVQASATTTHWPAAAATCTNFLSGGSGGSLMVTGSGAVLVRPGSAHLTGGTDSCSAAATAAVSVTFTGAVPSVVSGNGAGCGSFLTVLGCGSTPVQVSATALTATKNAAALYGGAVYLHQQAGSAAAASLSLSGVTLTENTAKFGGAVASDVGTNTVLVQRNGATLTINNTAAQQGGAFHVAGALSAFTLADGSSVMFNKATAGDGGAVYCGGHITQLRLAGGSQLSGNAAGSSGGAVFAAGTSLAALPAATRADVKARVAAVLPAEWADMSGIVSFAEAAVNSSSLSLGELVLEGGSAVSGNAALAGRGGAIAGGGHILALPLLGAAAGGGIMAGNSAVTRGGAVATDGLIGDVTISATTACTGNTVGPGGLGGALHAGLGLLRLTVNAGASISGFSAAQGGFAYVGQVVGAVTIADGSSVTSNAATSGSGGFLYAGYAVARVLVTTGSSVSANTAASGSGAAVFSGGVLGSLELVDDSHVHHNTVGAGYPGAAVYAAGVPLADCPTLAAQVASLVSSTLLSPVQRSEAPVAAVLDAVRGGKAGIGRVWVRGGSSVHHQQVSGGVGAIGGAVGSGGHVMALVVSDGSSVYSCGAYSGGLVGTDGVVANVDIRNASRLYGNTATMYGGVLYGGMGILNVRLSGSSKADGNAADAGGVLAGRGLIAGVVAERATLESNTATSLGGVAYAAVLIAGWELADGSVALKNGAVTAMAETLGTEPFYNFELQEDMYHQLCLFVRRLNASAVPAECTGGLPYPDDYDRGPRPARNVSFALAPVLPGLLTQLGLTVNSPLWTGVNVTGAGGALFSWGNIENFVATGNTRIESNHAERYGGFMAAVGKIRGLQVSNGSSLFKNNAFWSGGMAFAYGNITDLVFADNTSVSTNGAYMGGVVSTLTGIKRLRVVNNSTFRDNFVNASGAAIYLGGWVLENTMIGWLGDLDDVLVANHSGFYANTALWTAGAIYVGGNLTNVLITNNCGFEKNNATSAGGVFYVLGNINNFVCERGCRLSGNYAKHAGVFLVHNNVCNFTLQHDSLIEDNISGDNGGVFSVMGEGDVRNFTVRRNSHVRGNLALGDGGALAVWRIWPTGYSPQPGITGLTVADGSSFAMNRAFKSGGAVSVTGPLRNVVISNGSFFQGNLAKGGGAFYSNSSVTSVLVTGRSSLFNNSAGDDGGGVLSCNGDLRDLILSDGSALDSNRAAFYGGALRVAGSVQGLQITGGSRAVDNAVTGRGGLLWCSGNARSIAIIASNVSRNSATLTGGGLHVGGALLGVSVSDVSRVEDCSAGKLGGAFYAADGVEVFSAGLQSTLSRNRASSGGLLASNGSIASFTVSGACDVNENVAFLEGGGAVYAARDISGVQVTGGSAAWRNDAREKGGFMYAAGNITGVLVSASVLAYNRAGQAGGVLAAGGTLDHVSLVAGAELRDNRVSGLGGRGGALAAGAITDVAVSGGSGMWANVANENGGAIHSASYIRGLSISQQSRLDSNQAGASGKSRTAAYLMASNERAHLLCGRKVRVAQLHSLHCTARGSVAGGAVFAGEDVHSLFLLEAANMTANSARENGGAVACSGRLVNMRMEGGSQLSLNTAGKKGGALYASNMELTASRSAALLGNTATWGGALYVQRALDALVLEAGSRLAGSCAADSGGAVYIVGDGGAAADNSSSSSSSAGGAAVVTAAAAAASGPPAGPSSIVVRGGSVVEDNVAAAAGGFLFSFQGPISSLVLEDGSRLCNCTAAGGSGGAVYGGGAITSVRISNGSSVDNNSAAQLGGAFFAAQGLEEVTLAGGSSLSGNTAALDGGAVAALGVIRRVVVGGGSALDSNTAVGGRGGAVYTPFAVANLTVAGGSSASRNRAAGSGAVLHCLPGLAALEVTGGSTLDSNLAAAGDGGCVMAQVVAKMRVTDSALVNNRAAAGFGGCVSSRGTASVVNTVIGGNGTATVVPLDWVVAGSRLHNNTATEEGGVFYMNAAQTSAATSTLQLSGSEVVGNRAENGRGGAFAVVGNCHVAVASCIAANNSAATSGGTLALWDPAVASAAVAARHRRRNNHRFRSLLQLTGGAGTTATQALAEAYPANLSSAASQLNATGSSFSRSLAAAGDGGAVWVYGAAHAVLDGCSFDHSRANGDGGAVALVGVAAAVVANTSVHHCRAVVGHGGGLSAVGSDQVVIAGSAFTSNAAVQAGGVYLAPPSPLLSYSYSSAPAIFIHDTRMNDNSAGKLRPLPASAAYPGFGGGLFIGHHTASVLVSGSDLGGNCAWLGAAVVSLVDRSTNTTDLRGMDAAGLAAWLATGHNSTTAASAVVADDSSGGGGAASTATAATDDGRGTANTTTMLQRLPGLAAAMQAFVVSAPGDSRDEQLVERASSFVFVQRTRLVDGAAAAADSGGNNCSSYHTDSEADLVPAQRQSSAVWVDEIDTHGVFSDDACGYRAGVCLTSSLSAGMTWLEGPAAAGSMRINGQVESVVRSGHRFSLTVILRDEYGLPVSTVLEGGEYAGAIALLRLDLPSARALLRDTPQLLPALAAPRDRTVTLACLPDTTAVEEEAASAATSTDPLGASSLTATAANASACSPDKAVAYLAATGEQGLSVSFAERGTLQWNDLVVRGWPGGNYTLAITVTGPSLVSPVFLPIFLEGCDTGEFLDTSRSTPTTSSTSSAAPPASFNASSNSSSGSSIPSGGGVLAVLETASCVPCPRRQLSQTADPRPLLDASARFPDSLPDLQAALGTAKAVCAPCPDHGLCPGGRVVVPEPGYWHSSPTSLYMIRCPNKDACVGDGVADVASIDSSNAAAASSTDGIAAAMQETLDSIGSADARTLRLAACQQAWYSSSIDKLLAGTSRLTLPPVNLTTWPCLLTADGILYTGGVGGGDADASSSPQLYTQQQCAEGHTGNLCAACLPGYVSTPDFTCEQCPDDATAHTAGIAFLMLCVHVYFIMWLSIQHFREIAPRDTDKEDGDGGGDMGGHKREAADGGDGDADKDDTTGGAEPASLGEVIKLGVLHYQQLLIIWRLNIDYPPLITRYVGAMGAATTSLTSFFAYQPACLLPGLDASGASRLGYLYAVISPFIALACSLALWSLCYAILRKYFWWWSVNHSSRPRPQQQQQSAGGGGGGGGGKRGPAGTASRWPKLNKRVQMHDDVSDWSPEPPEGGGGGAVADDGSLPTSAARSGSGLGMQHRKKVHADPAVPCKPPSSDDDSAEAPATLAKTDYRALWRMQLFVVVLVAVFYLYPAWADVGLSTFACFVLDASYGPITPDQKAGYLYGYWVANMNQECYTGEHAAFFVPMGIAVIVCCSILPPLFTAISLSRTSLEQRQYDGRTRLMYGFLYKPYKKSLFWYDSMMQLQVFGLVAVSVFGRVMLVEYQALLMLAVLLVFSSINVLARPLTSDSLNNLQFFSSAVLCSTIALSLYFVLGDYLPIAAGGEAAIALIIIVMNVLVVVTFLGLKAREIRQQAADAWAWVAHGGCSACAARYCPKLPCRWWRRGGGGSQKQLPRDAPLEINDPEDGMRIPLDADPLARYQQPPATYRLGSSDSSGGSGGTVLDDRQQAVTPGNNNEATCMSAAWWRGCLQPPADDLPPTTTTTAATLRRASTYKQQQATTLAPANTAVAATPIIPMSTAVALITARVPSASDPSSSGSHVTSTRSGAQLDHRDLVMVAGSSVVLGASAGSCGRVLREINSSGAGGIAVAGDSSAAARTQKAASSPLKITGSGSGAGGDEGLPSSREAEGVRP</sequence>
<feature type="region of interest" description="Disordered" evidence="1">
    <location>
        <begin position="3181"/>
        <end position="3216"/>
    </location>
</feature>
<dbReference type="SUPFAM" id="SSF51126">
    <property type="entry name" value="Pectin lyase-like"/>
    <property type="match status" value="1"/>
</dbReference>
<feature type="transmembrane region" description="Helical" evidence="2">
    <location>
        <begin position="3153"/>
        <end position="3172"/>
    </location>
</feature>
<feature type="region of interest" description="Disordered" evidence="1">
    <location>
        <begin position="3920"/>
        <end position="3965"/>
    </location>
</feature>
<dbReference type="GO" id="GO:0000724">
    <property type="term" value="P:double-strand break repair via homologous recombination"/>
    <property type="evidence" value="ECO:0007669"/>
    <property type="project" value="TreeGrafter"/>
</dbReference>
<proteinExistence type="predicted"/>
<feature type="compositionally biased region" description="Low complexity" evidence="1">
    <location>
        <begin position="2547"/>
        <end position="2560"/>
    </location>
</feature>
<dbReference type="Proteomes" id="UP000613740">
    <property type="component" value="Unassembled WGS sequence"/>
</dbReference>
<feature type="region of interest" description="Disordered" evidence="1">
    <location>
        <begin position="2876"/>
        <end position="2905"/>
    </location>
</feature>
<dbReference type="SMART" id="SM00710">
    <property type="entry name" value="PbH1"/>
    <property type="match status" value="12"/>
</dbReference>
<feature type="transmembrane region" description="Helical" evidence="2">
    <location>
        <begin position="3657"/>
        <end position="3677"/>
    </location>
</feature>
<keyword evidence="2" id="KW-0472">Membrane</keyword>
<name>A0A835W3T7_9CHLO</name>
<evidence type="ECO:0000256" key="1">
    <source>
        <dbReference type="SAM" id="MobiDB-lite"/>
    </source>
</evidence>
<dbReference type="InterPro" id="IPR051246">
    <property type="entry name" value="WDR48"/>
</dbReference>
<feature type="region of interest" description="Disordered" evidence="1">
    <location>
        <begin position="1"/>
        <end position="32"/>
    </location>
</feature>
<feature type="transmembrane region" description="Helical" evidence="2">
    <location>
        <begin position="3593"/>
        <end position="3613"/>
    </location>
</feature>
<dbReference type="PANTHER" id="PTHR19862">
    <property type="entry name" value="WD REPEAT-CONTAINING PROTEIN 48"/>
    <property type="match status" value="1"/>
</dbReference>
<keyword evidence="2" id="KW-1133">Transmembrane helix</keyword>
<comment type="caution">
    <text evidence="3">The sequence shown here is derived from an EMBL/GenBank/DDBJ whole genome shotgun (WGS) entry which is preliminary data.</text>
</comment>
<accession>A0A835W3T7</accession>
<gene>
    <name evidence="3" type="ORF">HYH02_011590</name>
</gene>
<keyword evidence="2" id="KW-0812">Transmembrane</keyword>
<feature type="transmembrane region" description="Helical" evidence="2">
    <location>
        <begin position="3512"/>
        <end position="3538"/>
    </location>
</feature>
<feature type="transmembrane region" description="Helical" evidence="2">
    <location>
        <begin position="3567"/>
        <end position="3587"/>
    </location>
</feature>
<feature type="region of interest" description="Disordered" evidence="1">
    <location>
        <begin position="2539"/>
        <end position="2560"/>
    </location>
</feature>
<feature type="compositionally biased region" description="Low complexity" evidence="1">
    <location>
        <begin position="3862"/>
        <end position="3878"/>
    </location>
</feature>
<evidence type="ECO:0000313" key="4">
    <source>
        <dbReference type="Proteomes" id="UP000613740"/>
    </source>
</evidence>
<feature type="transmembrane region" description="Helical" evidence="2">
    <location>
        <begin position="3291"/>
        <end position="3315"/>
    </location>
</feature>
<dbReference type="OrthoDB" id="541269at2759"/>
<dbReference type="PANTHER" id="PTHR19862:SF14">
    <property type="entry name" value="WD REPEAT-CONTAINING PROTEIN 48"/>
    <property type="match status" value="1"/>
</dbReference>
<dbReference type="EMBL" id="JAEHOD010000050">
    <property type="protein sequence ID" value="KAG2436079.1"/>
    <property type="molecule type" value="Genomic_DNA"/>
</dbReference>
<feature type="compositionally biased region" description="Gly residues" evidence="1">
    <location>
        <begin position="3339"/>
        <end position="3351"/>
    </location>
</feature>
<dbReference type="InterPro" id="IPR006626">
    <property type="entry name" value="PbH1"/>
</dbReference>
<feature type="region of interest" description="Disordered" evidence="1">
    <location>
        <begin position="3861"/>
        <end position="3880"/>
    </location>
</feature>
<protein>
    <submittedName>
        <fullName evidence="3">Uncharacterized protein</fullName>
    </submittedName>
</protein>
<dbReference type="GO" id="GO:0043130">
    <property type="term" value="F:ubiquitin binding"/>
    <property type="evidence" value="ECO:0007669"/>
    <property type="project" value="TreeGrafter"/>
</dbReference>
<feature type="transmembrane region" description="Helical" evidence="2">
    <location>
        <begin position="3444"/>
        <end position="3462"/>
    </location>
</feature>